<feature type="transmembrane region" description="Helical" evidence="1">
    <location>
        <begin position="106"/>
        <end position="123"/>
    </location>
</feature>
<feature type="transmembrane region" description="Helical" evidence="1">
    <location>
        <begin position="189"/>
        <end position="208"/>
    </location>
</feature>
<dbReference type="EMBL" id="PJND01000007">
    <property type="protein sequence ID" value="PKW29863.1"/>
    <property type="molecule type" value="Genomic_DNA"/>
</dbReference>
<feature type="transmembrane region" description="Helical" evidence="1">
    <location>
        <begin position="156"/>
        <end position="177"/>
    </location>
</feature>
<dbReference type="AlphaFoldDB" id="A0A497UHV3"/>
<evidence type="ECO:0000313" key="2">
    <source>
        <dbReference type="EMBL" id="PKW29863.1"/>
    </source>
</evidence>
<keyword evidence="1" id="KW-1133">Transmembrane helix</keyword>
<evidence type="ECO:0000256" key="1">
    <source>
        <dbReference type="SAM" id="Phobius"/>
    </source>
</evidence>
<reference evidence="3 5" key="2">
    <citation type="submission" date="2018-10" db="EMBL/GenBank/DDBJ databases">
        <title>Genomic Encyclopedia of Archaeal and Bacterial Type Strains, Phase II (KMG-II): from individual species to whole genera.</title>
        <authorList>
            <person name="Goeker M."/>
        </authorList>
    </citation>
    <scope>NUCLEOTIDE SEQUENCE [LARGE SCALE GENOMIC DNA]</scope>
    <source>
        <strain evidence="3 5">DSM 21886</strain>
    </source>
</reference>
<keyword evidence="4" id="KW-1185">Reference proteome</keyword>
<organism evidence="3 5">
    <name type="scientific">Flavobacterium lindanitolerans</name>
    <dbReference type="NCBI Taxonomy" id="428988"/>
    <lineage>
        <taxon>Bacteria</taxon>
        <taxon>Pseudomonadati</taxon>
        <taxon>Bacteroidota</taxon>
        <taxon>Flavobacteriia</taxon>
        <taxon>Flavobacteriales</taxon>
        <taxon>Flavobacteriaceae</taxon>
        <taxon>Flavobacterium</taxon>
    </lineage>
</organism>
<dbReference type="RefSeq" id="WP_101471635.1">
    <property type="nucleotide sequence ID" value="NZ_PJND01000007.1"/>
</dbReference>
<protein>
    <submittedName>
        <fullName evidence="3">Uncharacterized protein DUF4184</fullName>
    </submittedName>
</protein>
<evidence type="ECO:0000313" key="3">
    <source>
        <dbReference type="EMBL" id="RLJ24203.1"/>
    </source>
</evidence>
<evidence type="ECO:0000313" key="4">
    <source>
        <dbReference type="Proteomes" id="UP000233767"/>
    </source>
</evidence>
<evidence type="ECO:0000313" key="5">
    <source>
        <dbReference type="Proteomes" id="UP000275027"/>
    </source>
</evidence>
<feature type="transmembrane region" description="Helical" evidence="1">
    <location>
        <begin position="52"/>
        <end position="70"/>
    </location>
</feature>
<dbReference type="EMBL" id="RCCB01000012">
    <property type="protein sequence ID" value="RLJ24203.1"/>
    <property type="molecule type" value="Genomic_DNA"/>
</dbReference>
<feature type="transmembrane region" description="Helical" evidence="1">
    <location>
        <begin position="214"/>
        <end position="237"/>
    </location>
</feature>
<keyword evidence="1" id="KW-0472">Membrane</keyword>
<gene>
    <name evidence="2" type="ORF">B0G92_1511</name>
    <name evidence="3" type="ORF">CLV50_2083</name>
</gene>
<dbReference type="InterPro" id="IPR025238">
    <property type="entry name" value="DUF4184"/>
</dbReference>
<reference evidence="2 4" key="1">
    <citation type="submission" date="2017-12" db="EMBL/GenBank/DDBJ databases">
        <title>Genomic Encyclopedia of Type Strains, Phase III (KMG-III): the genomes of soil and plant-associated and newly described type strains.</title>
        <authorList>
            <person name="Whitman W."/>
        </authorList>
    </citation>
    <scope>NUCLEOTIDE SEQUENCE [LARGE SCALE GENOMIC DNA]</scope>
    <source>
        <strain evidence="2 4">IP-10</strain>
    </source>
</reference>
<dbReference type="Pfam" id="PF13803">
    <property type="entry name" value="DUF4184"/>
    <property type="match status" value="1"/>
</dbReference>
<sequence>MPFTFSHPAIVLPMTFLNRKWFSLTGLVIGSMTPDFEYFLRMKTSSNYSHTIAGVFWFDLPLGIILSFIFHNIVRNNLFDNLPVPLRLRISTFKQFDWNKYFQKNWLIVIISILIGAFSHIFWDGFTHQHAYFVEKIPSLQNTIRLFEMQIPYWKVLQHLSTFIGALIILFAILRLPKDTKAFKPLNRRYWIVSMCLTLAIVFIRLFCGLDYKLYGHLIVTIISAWFISLILTPILIRKHNSPNI</sequence>
<comment type="caution">
    <text evidence="3">The sequence shown here is derived from an EMBL/GenBank/DDBJ whole genome shotgun (WGS) entry which is preliminary data.</text>
</comment>
<accession>A0A497UHV3</accession>
<name>A0A497UHV3_9FLAO</name>
<proteinExistence type="predicted"/>
<dbReference type="Proteomes" id="UP000275027">
    <property type="component" value="Unassembled WGS sequence"/>
</dbReference>
<dbReference type="Proteomes" id="UP000233767">
    <property type="component" value="Unassembled WGS sequence"/>
</dbReference>
<keyword evidence="1" id="KW-0812">Transmembrane</keyword>